<proteinExistence type="predicted"/>
<accession>A0ABN8XLR0</accession>
<evidence type="ECO:0000313" key="2">
    <source>
        <dbReference type="Proteomes" id="UP001176941"/>
    </source>
</evidence>
<comment type="caution">
    <text evidence="1">The sequence shown here is derived from an EMBL/GenBank/DDBJ whole genome shotgun (WGS) entry which is preliminary data.</text>
</comment>
<dbReference type="Proteomes" id="UP001176941">
    <property type="component" value="Unassembled WGS sequence"/>
</dbReference>
<name>A0ABN8XLR0_RANTA</name>
<evidence type="ECO:0000313" key="1">
    <source>
        <dbReference type="EMBL" id="CAI9149133.1"/>
    </source>
</evidence>
<reference evidence="1" key="1">
    <citation type="submission" date="2023-04" db="EMBL/GenBank/DDBJ databases">
        <authorList>
            <consortium name="ELIXIR-Norway"/>
        </authorList>
    </citation>
    <scope>NUCLEOTIDE SEQUENCE [LARGE SCALE GENOMIC DNA]</scope>
</reference>
<organism evidence="1 2">
    <name type="scientific">Rangifer tarandus platyrhynchus</name>
    <name type="common">Svalbard reindeer</name>
    <dbReference type="NCBI Taxonomy" id="3082113"/>
    <lineage>
        <taxon>Eukaryota</taxon>
        <taxon>Metazoa</taxon>
        <taxon>Chordata</taxon>
        <taxon>Craniata</taxon>
        <taxon>Vertebrata</taxon>
        <taxon>Euteleostomi</taxon>
        <taxon>Mammalia</taxon>
        <taxon>Eutheria</taxon>
        <taxon>Laurasiatheria</taxon>
        <taxon>Artiodactyla</taxon>
        <taxon>Ruminantia</taxon>
        <taxon>Pecora</taxon>
        <taxon>Cervidae</taxon>
        <taxon>Odocoileinae</taxon>
        <taxon>Rangifer</taxon>
    </lineage>
</organism>
<dbReference type="EMBL" id="CATKSN020000138">
    <property type="protein sequence ID" value="CAI9149133.1"/>
    <property type="molecule type" value="Genomic_DNA"/>
</dbReference>
<sequence length="116" mass="12987">MHLKKERHNLHEGGLVHSIFIATQKGRHTQTTAARSNSVTNGVNEGGATALAGCVQYYSYTPTAYVLSCSRREPLDMLVSGSQTHPRRLGRSTNERIYTGETPSCKLCARWRKLRR</sequence>
<gene>
    <name evidence="1" type="ORF">MRATA1EN1_LOCUS30751</name>
</gene>
<protein>
    <submittedName>
        <fullName evidence="1">Uncharacterized protein</fullName>
    </submittedName>
</protein>
<keyword evidence="2" id="KW-1185">Reference proteome</keyword>